<evidence type="ECO:0000256" key="1">
    <source>
        <dbReference type="SAM" id="Phobius"/>
    </source>
</evidence>
<keyword evidence="1" id="KW-1133">Transmembrane helix</keyword>
<protein>
    <submittedName>
        <fullName evidence="2">Uncharacterized protein</fullName>
    </submittedName>
</protein>
<dbReference type="AlphaFoldDB" id="A0A9P5X840"/>
<evidence type="ECO:0000313" key="2">
    <source>
        <dbReference type="EMBL" id="KAF9446269.1"/>
    </source>
</evidence>
<feature type="non-terminal residue" evidence="2">
    <location>
        <position position="163"/>
    </location>
</feature>
<feature type="non-terminal residue" evidence="2">
    <location>
        <position position="1"/>
    </location>
</feature>
<keyword evidence="1" id="KW-0812">Transmembrane</keyword>
<gene>
    <name evidence="2" type="ORF">P691DRAFT_648185</name>
</gene>
<feature type="transmembrane region" description="Helical" evidence="1">
    <location>
        <begin position="108"/>
        <end position="131"/>
    </location>
</feature>
<accession>A0A9P5X840</accession>
<dbReference type="OrthoDB" id="2641762at2759"/>
<feature type="transmembrane region" description="Helical" evidence="1">
    <location>
        <begin position="6"/>
        <end position="24"/>
    </location>
</feature>
<organism evidence="2 3">
    <name type="scientific">Macrolepiota fuliginosa MF-IS2</name>
    <dbReference type="NCBI Taxonomy" id="1400762"/>
    <lineage>
        <taxon>Eukaryota</taxon>
        <taxon>Fungi</taxon>
        <taxon>Dikarya</taxon>
        <taxon>Basidiomycota</taxon>
        <taxon>Agaricomycotina</taxon>
        <taxon>Agaricomycetes</taxon>
        <taxon>Agaricomycetidae</taxon>
        <taxon>Agaricales</taxon>
        <taxon>Agaricineae</taxon>
        <taxon>Agaricaceae</taxon>
        <taxon>Macrolepiota</taxon>
    </lineage>
</organism>
<proteinExistence type="predicted"/>
<comment type="caution">
    <text evidence="2">The sequence shown here is derived from an EMBL/GenBank/DDBJ whole genome shotgun (WGS) entry which is preliminary data.</text>
</comment>
<name>A0A9P5X840_9AGAR</name>
<sequence length="163" mass="18104">FMFAYASVVMICGIVFLALNTWMVQLSYIDHNTFPGAAEEYEVAYLFTRPGGITEGTFNIIIDVLTLGIQIWRLWVIYSTTRYAIAVIILPILLFLCYTGASEASKQYMGIVAMLIESYALESIWTIAALISELLGNGPAGTFFASCDPAIEIIAYLLVIYRV</sequence>
<dbReference type="Proteomes" id="UP000807342">
    <property type="component" value="Unassembled WGS sequence"/>
</dbReference>
<keyword evidence="3" id="KW-1185">Reference proteome</keyword>
<evidence type="ECO:0000313" key="3">
    <source>
        <dbReference type="Proteomes" id="UP000807342"/>
    </source>
</evidence>
<dbReference type="EMBL" id="MU151254">
    <property type="protein sequence ID" value="KAF9446269.1"/>
    <property type="molecule type" value="Genomic_DNA"/>
</dbReference>
<feature type="transmembrane region" description="Helical" evidence="1">
    <location>
        <begin position="143"/>
        <end position="161"/>
    </location>
</feature>
<reference evidence="2" key="1">
    <citation type="submission" date="2020-11" db="EMBL/GenBank/DDBJ databases">
        <authorList>
            <consortium name="DOE Joint Genome Institute"/>
            <person name="Ahrendt S."/>
            <person name="Riley R."/>
            <person name="Andreopoulos W."/>
            <person name="Labutti K."/>
            <person name="Pangilinan J."/>
            <person name="Ruiz-Duenas F.J."/>
            <person name="Barrasa J.M."/>
            <person name="Sanchez-Garcia M."/>
            <person name="Camarero S."/>
            <person name="Miyauchi S."/>
            <person name="Serrano A."/>
            <person name="Linde D."/>
            <person name="Babiker R."/>
            <person name="Drula E."/>
            <person name="Ayuso-Fernandez I."/>
            <person name="Pacheco R."/>
            <person name="Padilla G."/>
            <person name="Ferreira P."/>
            <person name="Barriuso J."/>
            <person name="Kellner H."/>
            <person name="Castanera R."/>
            <person name="Alfaro M."/>
            <person name="Ramirez L."/>
            <person name="Pisabarro A.G."/>
            <person name="Kuo A."/>
            <person name="Tritt A."/>
            <person name="Lipzen A."/>
            <person name="He G."/>
            <person name="Yan M."/>
            <person name="Ng V."/>
            <person name="Cullen D."/>
            <person name="Martin F."/>
            <person name="Rosso M.-N."/>
            <person name="Henrissat B."/>
            <person name="Hibbett D."/>
            <person name="Martinez A.T."/>
            <person name="Grigoriev I.V."/>
        </authorList>
    </citation>
    <scope>NUCLEOTIDE SEQUENCE</scope>
    <source>
        <strain evidence="2">MF-IS2</strain>
    </source>
</reference>
<keyword evidence="1" id="KW-0472">Membrane</keyword>
<feature type="transmembrane region" description="Helical" evidence="1">
    <location>
        <begin position="83"/>
        <end position="101"/>
    </location>
</feature>